<protein>
    <recommendedName>
        <fullName evidence="3 6">DNA damage-binding protein 1</fullName>
    </recommendedName>
    <alternativeName>
        <fullName evidence="5 6">Damage-specific DNA-binding protein 1</fullName>
    </alternativeName>
</protein>
<feature type="domain" description="RSE1/DDB1/CPSF1 first beta-propeller" evidence="8">
    <location>
        <begin position="28"/>
        <end position="359"/>
    </location>
</feature>
<comment type="similarity">
    <text evidence="2 6">Belongs to the DDB1 family.</text>
</comment>
<evidence type="ECO:0000259" key="9">
    <source>
        <dbReference type="Pfam" id="PF23726"/>
    </source>
</evidence>
<comment type="subcellular location">
    <subcellularLocation>
        <location evidence="6">Cytoplasm</location>
    </subcellularLocation>
    <subcellularLocation>
        <location evidence="1 6">Nucleus</location>
    </subcellularLocation>
</comment>
<dbReference type="Pfam" id="PF10433">
    <property type="entry name" value="Beta-prop_RSE1_1st"/>
    <property type="match status" value="1"/>
</dbReference>
<dbReference type="InterPro" id="IPR018846">
    <property type="entry name" value="Beta-prop_RSE1/DDB1/CPSF1_1st"/>
</dbReference>
<keyword evidence="4 6" id="KW-0539">Nucleus</keyword>
<dbReference type="GO" id="GO:0043161">
    <property type="term" value="P:proteasome-mediated ubiquitin-dependent protein catabolic process"/>
    <property type="evidence" value="ECO:0007669"/>
    <property type="project" value="UniProtKB-UniRule"/>
</dbReference>
<evidence type="ECO:0000256" key="3">
    <source>
        <dbReference type="ARBA" id="ARBA00014577"/>
    </source>
</evidence>
<evidence type="ECO:0000256" key="4">
    <source>
        <dbReference type="ARBA" id="ARBA00023242"/>
    </source>
</evidence>
<comment type="caution">
    <text evidence="10">The sequence shown here is derived from an EMBL/GenBank/DDBJ whole genome shotgun (WGS) entry which is preliminary data.</text>
</comment>
<dbReference type="Pfam" id="PF03178">
    <property type="entry name" value="CPSF_A"/>
    <property type="match status" value="1"/>
</dbReference>
<dbReference type="InterPro" id="IPR011047">
    <property type="entry name" value="Quinoprotein_ADH-like_sf"/>
</dbReference>
<dbReference type="PANTHER" id="PTHR10644">
    <property type="entry name" value="DNA REPAIR/RNA PROCESSING CPSF FAMILY"/>
    <property type="match status" value="1"/>
</dbReference>
<evidence type="ECO:0000256" key="1">
    <source>
        <dbReference type="ARBA" id="ARBA00004123"/>
    </source>
</evidence>
<dbReference type="SUPFAM" id="SSF50998">
    <property type="entry name" value="Quinoprotein alcohol dehydrogenase-like"/>
    <property type="match status" value="1"/>
</dbReference>
<evidence type="ECO:0000259" key="7">
    <source>
        <dbReference type="Pfam" id="PF03178"/>
    </source>
</evidence>
<feature type="domain" description="RSE1/DDB1/CPSF1 C-terminal" evidence="7">
    <location>
        <begin position="793"/>
        <end position="1110"/>
    </location>
</feature>
<dbReference type="Proteomes" id="UP001175271">
    <property type="component" value="Unassembled WGS sequence"/>
</dbReference>
<keyword evidence="11" id="KW-1185">Reference proteome</keyword>
<dbReference type="GO" id="GO:0005634">
    <property type="term" value="C:nucleus"/>
    <property type="evidence" value="ECO:0007669"/>
    <property type="project" value="UniProtKB-SubCell"/>
</dbReference>
<name>A0AA39I531_9BILA</name>
<sequence>MKEGDSVAKKMKSRMAHSYIVSAQKPTVVTHSVAGNFRSPDVLELMIARVNRLELLSATMEGITALHEYPIYGRICHLSSFQKPGEQVDSLIVVTTKLDLAVLKFNEEGQLIPRCYGNVADRIGRPSDTGILVSVHPEKGIIAVRQMDGCFKIIQWGDDEWRCLTLRADDLTIVDLSFIINPHKPGSDTIAYIYQDSGQHMRIIELTFENQDVTSSEIGNIQHIDAEMIMPCPAPYGGFVSIGQGVVTYHKNESMYYACDAPFAHTVFTCFTTIDASSGRFLFGDQDGHLFMVILSLTSETIDGRPEVRSIAIEPLGMTTHPESICYLDNGVVFVGSRFGDSVMLRLHCESSQENNYLTEIDSYPNLGPIQDMVIMKSDAQTQVVTCSGAYSNGSLRVIRSGIGIDKLVSVDIDRVVGIFPLTLGEDRSFHTHLVLSHFTETRFLLVDGQDFEDISSSMNMFVSEQRTLWIGEMLGGVMVQVTENEIRYVRGDQFTSEMFPLSISCVSANAQFGQLLVSVGGVIHYYKCKEDGAVTKVFEKQLDDEVACLDISPFEDNSEAAIFAIGFWTTKEVRLYTVATEPKEVIRVEVGSKDILRSVLMVKMEKTPYVLVSLADGSIHYYIADFENGLLDNPKKATLGTIPIGLVKFYSKGHATVFACGDRPTVLFSSNRKLVFSSVNLKLVETMCSFNAREFQNTLVFASHDDVTIGTVDDIKKLHIRRVKVGESVRRIAYQEETSTAALLTFRVEKRESDGQRTCSPCYSKSCTSVTQSSLTNGSEEYADAEYVTVHSVVFVDTDQFEPFHVHELGLGEHALSVASVRLGEEAKLFYVVGTSVAHPDEHECKLGRIMVFECISENQTGDGKKRITLVTEKETKGGVFALVGLEQYKKVVASVNSTLRLFEFTDKNELRLECSYFNFINCLYLKAKGDIILGGDIMRSLAVLVYKPVESTLTELARDFNTSWVTSCELVNVNQYIAGENGFNIYSLQRDLRAKTDEERQRLVTTGQFYLGEMINCINAGELLDAPLDSSVVLRNRLLFGTVDGGLGVIVGLDTHVFDYLNEVQAKLGKTNHNCMRISHSKYREFQSEARREEYSGFIDGDLIEGILDLSREEVAELIKGVQFKTCNTKVPPTELSVDEVLKMVEDLSRIH</sequence>
<comment type="function">
    <text evidence="6">Plays a role in DNA repair. May be a component of an E3 ubiquitin-protein ligase which promotes histone ubiquitination in response to UV irradiation. Histone ubiquitination may be important for subsequent DNA repair.</text>
</comment>
<evidence type="ECO:0000313" key="10">
    <source>
        <dbReference type="EMBL" id="KAK0417985.1"/>
    </source>
</evidence>
<dbReference type="Gene3D" id="2.130.10.10">
    <property type="entry name" value="YVTN repeat-like/Quinoprotein amine dehydrogenase"/>
    <property type="match status" value="3"/>
</dbReference>
<dbReference type="Gene3D" id="1.10.150.910">
    <property type="match status" value="1"/>
</dbReference>
<dbReference type="GO" id="GO:0005737">
    <property type="term" value="C:cytoplasm"/>
    <property type="evidence" value="ECO:0007669"/>
    <property type="project" value="UniProtKB-SubCell"/>
</dbReference>
<gene>
    <name evidence="10" type="ORF">QR680_013312</name>
</gene>
<evidence type="ECO:0000256" key="2">
    <source>
        <dbReference type="ARBA" id="ARBA00007453"/>
    </source>
</evidence>
<dbReference type="InterPro" id="IPR050358">
    <property type="entry name" value="RSE1/DDB1/CFT1"/>
</dbReference>
<comment type="pathway">
    <text evidence="6">Protein modification; protein ubiquitination.</text>
</comment>
<dbReference type="Pfam" id="PF23726">
    <property type="entry name" value="Beta-prop_RSE1_2nd"/>
    <property type="match status" value="1"/>
</dbReference>
<dbReference type="AlphaFoldDB" id="A0AA39I531"/>
<organism evidence="10 11">
    <name type="scientific">Steinernema hermaphroditum</name>
    <dbReference type="NCBI Taxonomy" id="289476"/>
    <lineage>
        <taxon>Eukaryota</taxon>
        <taxon>Metazoa</taxon>
        <taxon>Ecdysozoa</taxon>
        <taxon>Nematoda</taxon>
        <taxon>Chromadorea</taxon>
        <taxon>Rhabditida</taxon>
        <taxon>Tylenchina</taxon>
        <taxon>Panagrolaimomorpha</taxon>
        <taxon>Strongyloidoidea</taxon>
        <taxon>Steinernematidae</taxon>
        <taxon>Steinernema</taxon>
    </lineage>
</organism>
<dbReference type="InterPro" id="IPR058543">
    <property type="entry name" value="Beta-prop_RSE1/DDB1/CPSF1_2nd"/>
</dbReference>
<evidence type="ECO:0000256" key="5">
    <source>
        <dbReference type="ARBA" id="ARBA00031668"/>
    </source>
</evidence>
<feature type="domain" description="RSE1/DDB1/CPSF1 second beta-propeller" evidence="9">
    <location>
        <begin position="406"/>
        <end position="713"/>
    </location>
</feature>
<evidence type="ECO:0000259" key="8">
    <source>
        <dbReference type="Pfam" id="PF10433"/>
    </source>
</evidence>
<dbReference type="EMBL" id="JAUCMV010000002">
    <property type="protein sequence ID" value="KAK0417985.1"/>
    <property type="molecule type" value="Genomic_DNA"/>
</dbReference>
<dbReference type="InterPro" id="IPR004871">
    <property type="entry name" value="RSE1/DDB1/CPSF1_C"/>
</dbReference>
<evidence type="ECO:0000256" key="6">
    <source>
        <dbReference type="RuleBase" id="RU368023"/>
    </source>
</evidence>
<proteinExistence type="inferred from homology"/>
<dbReference type="InterPro" id="IPR015943">
    <property type="entry name" value="WD40/YVTN_repeat-like_dom_sf"/>
</dbReference>
<dbReference type="GO" id="GO:0003676">
    <property type="term" value="F:nucleic acid binding"/>
    <property type="evidence" value="ECO:0007669"/>
    <property type="project" value="InterPro"/>
</dbReference>
<accession>A0AA39I531</accession>
<keyword evidence="6" id="KW-0963">Cytoplasm</keyword>
<reference evidence="10" key="1">
    <citation type="submission" date="2023-06" db="EMBL/GenBank/DDBJ databases">
        <title>Genomic analysis of the entomopathogenic nematode Steinernema hermaphroditum.</title>
        <authorList>
            <person name="Schwarz E.M."/>
            <person name="Heppert J.K."/>
            <person name="Baniya A."/>
            <person name="Schwartz H.T."/>
            <person name="Tan C.-H."/>
            <person name="Antoshechkin I."/>
            <person name="Sternberg P.W."/>
            <person name="Goodrich-Blair H."/>
            <person name="Dillman A.R."/>
        </authorList>
    </citation>
    <scope>NUCLEOTIDE SEQUENCE</scope>
    <source>
        <strain evidence="10">PS9179</strain>
        <tissue evidence="10">Whole animal</tissue>
    </source>
</reference>
<evidence type="ECO:0000313" key="11">
    <source>
        <dbReference type="Proteomes" id="UP001175271"/>
    </source>
</evidence>